<feature type="region of interest" description="Disordered" evidence="1">
    <location>
        <begin position="1"/>
        <end position="35"/>
    </location>
</feature>
<dbReference type="Proteomes" id="UP000735302">
    <property type="component" value="Unassembled WGS sequence"/>
</dbReference>
<evidence type="ECO:0000313" key="3">
    <source>
        <dbReference type="Proteomes" id="UP000735302"/>
    </source>
</evidence>
<dbReference type="AlphaFoldDB" id="A0AAV4BLG8"/>
<feature type="non-terminal residue" evidence="2">
    <location>
        <position position="66"/>
    </location>
</feature>
<evidence type="ECO:0000256" key="1">
    <source>
        <dbReference type="SAM" id="MobiDB-lite"/>
    </source>
</evidence>
<protein>
    <submittedName>
        <fullName evidence="2">Uncharacterized protein</fullName>
    </submittedName>
</protein>
<name>A0AAV4BLG8_9GAST</name>
<evidence type="ECO:0000313" key="2">
    <source>
        <dbReference type="EMBL" id="GFO21261.1"/>
    </source>
</evidence>
<sequence length="66" mass="7180">MMTPLSPASSMNYESLGDRDNADYQDGNMSQNYIGGAPVSESYSNDYSRYGIRGVPKFTTTTALGK</sequence>
<feature type="compositionally biased region" description="Polar residues" evidence="1">
    <location>
        <begin position="1"/>
        <end position="13"/>
    </location>
</feature>
<dbReference type="EMBL" id="BLXT01005251">
    <property type="protein sequence ID" value="GFO21261.1"/>
    <property type="molecule type" value="Genomic_DNA"/>
</dbReference>
<keyword evidence="3" id="KW-1185">Reference proteome</keyword>
<organism evidence="2 3">
    <name type="scientific">Plakobranchus ocellatus</name>
    <dbReference type="NCBI Taxonomy" id="259542"/>
    <lineage>
        <taxon>Eukaryota</taxon>
        <taxon>Metazoa</taxon>
        <taxon>Spiralia</taxon>
        <taxon>Lophotrochozoa</taxon>
        <taxon>Mollusca</taxon>
        <taxon>Gastropoda</taxon>
        <taxon>Heterobranchia</taxon>
        <taxon>Euthyneura</taxon>
        <taxon>Panpulmonata</taxon>
        <taxon>Sacoglossa</taxon>
        <taxon>Placobranchoidea</taxon>
        <taxon>Plakobranchidae</taxon>
        <taxon>Plakobranchus</taxon>
    </lineage>
</organism>
<comment type="caution">
    <text evidence="2">The sequence shown here is derived from an EMBL/GenBank/DDBJ whole genome shotgun (WGS) entry which is preliminary data.</text>
</comment>
<reference evidence="2 3" key="1">
    <citation type="journal article" date="2021" name="Elife">
        <title>Chloroplast acquisition without the gene transfer in kleptoplastic sea slugs, Plakobranchus ocellatus.</title>
        <authorList>
            <person name="Maeda T."/>
            <person name="Takahashi S."/>
            <person name="Yoshida T."/>
            <person name="Shimamura S."/>
            <person name="Takaki Y."/>
            <person name="Nagai Y."/>
            <person name="Toyoda A."/>
            <person name="Suzuki Y."/>
            <person name="Arimoto A."/>
            <person name="Ishii H."/>
            <person name="Satoh N."/>
            <person name="Nishiyama T."/>
            <person name="Hasebe M."/>
            <person name="Maruyama T."/>
            <person name="Minagawa J."/>
            <person name="Obokata J."/>
            <person name="Shigenobu S."/>
        </authorList>
    </citation>
    <scope>NUCLEOTIDE SEQUENCE [LARGE SCALE GENOMIC DNA]</scope>
</reference>
<accession>A0AAV4BLG8</accession>
<gene>
    <name evidence="2" type="ORF">PoB_004776600</name>
</gene>
<proteinExistence type="predicted"/>